<feature type="compositionally biased region" description="Polar residues" evidence="1">
    <location>
        <begin position="149"/>
        <end position="159"/>
    </location>
</feature>
<dbReference type="InParanoid" id="A0A409YAP0"/>
<feature type="region of interest" description="Disordered" evidence="1">
    <location>
        <begin position="477"/>
        <end position="497"/>
    </location>
</feature>
<feature type="compositionally biased region" description="Basic residues" evidence="1">
    <location>
        <begin position="192"/>
        <end position="201"/>
    </location>
</feature>
<dbReference type="AlphaFoldDB" id="A0A409YAP0"/>
<evidence type="ECO:0000313" key="2">
    <source>
        <dbReference type="EMBL" id="PPR00063.1"/>
    </source>
</evidence>
<evidence type="ECO:0000313" key="3">
    <source>
        <dbReference type="Proteomes" id="UP000284842"/>
    </source>
</evidence>
<keyword evidence="3" id="KW-1185">Reference proteome</keyword>
<feature type="compositionally biased region" description="Basic residues" evidence="1">
    <location>
        <begin position="294"/>
        <end position="304"/>
    </location>
</feature>
<protein>
    <submittedName>
        <fullName evidence="2">Uncharacterized protein</fullName>
    </submittedName>
</protein>
<feature type="region of interest" description="Disordered" evidence="1">
    <location>
        <begin position="93"/>
        <end position="459"/>
    </location>
</feature>
<feature type="compositionally biased region" description="Basic and acidic residues" evidence="1">
    <location>
        <begin position="427"/>
        <end position="436"/>
    </location>
</feature>
<comment type="caution">
    <text evidence="2">The sequence shown here is derived from an EMBL/GenBank/DDBJ whole genome shotgun (WGS) entry which is preliminary data.</text>
</comment>
<dbReference type="Proteomes" id="UP000284842">
    <property type="component" value="Unassembled WGS sequence"/>
</dbReference>
<feature type="compositionally biased region" description="Basic and acidic residues" evidence="1">
    <location>
        <begin position="378"/>
        <end position="389"/>
    </location>
</feature>
<proteinExistence type="predicted"/>
<organism evidence="2 3">
    <name type="scientific">Panaeolus cyanescens</name>
    <dbReference type="NCBI Taxonomy" id="181874"/>
    <lineage>
        <taxon>Eukaryota</taxon>
        <taxon>Fungi</taxon>
        <taxon>Dikarya</taxon>
        <taxon>Basidiomycota</taxon>
        <taxon>Agaricomycotina</taxon>
        <taxon>Agaricomycetes</taxon>
        <taxon>Agaricomycetidae</taxon>
        <taxon>Agaricales</taxon>
        <taxon>Agaricineae</taxon>
        <taxon>Galeropsidaceae</taxon>
        <taxon>Panaeolus</taxon>
    </lineage>
</organism>
<gene>
    <name evidence="2" type="ORF">CVT24_009017</name>
</gene>
<accession>A0A409YAP0</accession>
<feature type="compositionally biased region" description="Polar residues" evidence="1">
    <location>
        <begin position="93"/>
        <end position="115"/>
    </location>
</feature>
<feature type="compositionally biased region" description="Polar residues" evidence="1">
    <location>
        <begin position="394"/>
        <end position="406"/>
    </location>
</feature>
<feature type="compositionally biased region" description="Polar residues" evidence="1">
    <location>
        <begin position="236"/>
        <end position="245"/>
    </location>
</feature>
<feature type="compositionally biased region" description="Low complexity" evidence="1">
    <location>
        <begin position="438"/>
        <end position="453"/>
    </location>
</feature>
<name>A0A409YAP0_9AGAR</name>
<evidence type="ECO:0000256" key="1">
    <source>
        <dbReference type="SAM" id="MobiDB-lite"/>
    </source>
</evidence>
<sequence length="603" mass="65140">MGWTPRHSLFWAKDTETPDGSPSQSAMYPISIVGAPWVDVKLREGTGRFLLRRLIVSLILNLVDHLSGKMLRISKPKITITINNYVGQPPSVTTVPSHSNTAGGDNSNSPSTYHWQWTPAGAHTKDMPASCPRAQAIPEATRRSHKQNNGKTPPNSNMQPTPPQSHPRNRNDHPQRRSASPGHHASTTIRIRTSKPSKKGNAHSTDPRPKPVTPHIITPFPTGRPDTPVPQPPVSIRSSKSNRAHLTSPIPNIAIQPPTPARASEKPSPSPTPESKPETPKPLKTVTPIQSPTLKRKPSARHLKCTNPDDKVSSTHSLSDSKPDNNKPLPSPPSASVRSTTYAHPVPIPPHIYQGSDTLAPIGVPIPPGSWSSGETITPDHPKPAERVQKPCSPATTGPRPQTNGPYISPIKFETSTSTNPPRHTTSKHEMPERSSPKKTSSDTSSISSLSTDQAEESAAWGVNPPTVHIAHRVNVSPNSTRQTPSHHGDPAVEDPLDIDDIYVPLEESRSGSDKSPKFLLPLLRFLLEAAPEALPGAFTANIHIVVLEDHAELAIAIGTEVTRPGGDMATTAKITMMTCTVQVTSTRKIATARKEILGIEEM</sequence>
<feature type="compositionally biased region" description="Polar residues" evidence="1">
    <location>
        <begin position="477"/>
        <end position="486"/>
    </location>
</feature>
<reference evidence="2 3" key="1">
    <citation type="journal article" date="2018" name="Evol. Lett.">
        <title>Horizontal gene cluster transfer increased hallucinogenic mushroom diversity.</title>
        <authorList>
            <person name="Reynolds H.T."/>
            <person name="Vijayakumar V."/>
            <person name="Gluck-Thaler E."/>
            <person name="Korotkin H.B."/>
            <person name="Matheny P.B."/>
            <person name="Slot J.C."/>
        </authorList>
    </citation>
    <scope>NUCLEOTIDE SEQUENCE [LARGE SCALE GENOMIC DNA]</scope>
    <source>
        <strain evidence="2 3">2629</strain>
    </source>
</reference>
<feature type="compositionally biased region" description="Polar residues" evidence="1">
    <location>
        <begin position="414"/>
        <end position="424"/>
    </location>
</feature>
<dbReference type="EMBL" id="NHTK01001336">
    <property type="protein sequence ID" value="PPR00063.1"/>
    <property type="molecule type" value="Genomic_DNA"/>
</dbReference>
<feature type="compositionally biased region" description="Basic and acidic residues" evidence="1">
    <location>
        <begin position="307"/>
        <end position="325"/>
    </location>
</feature>